<evidence type="ECO:0000313" key="2">
    <source>
        <dbReference type="WBParaSite" id="JU765_v2.g15466.t1"/>
    </source>
</evidence>
<accession>A0AC34QEC7</accession>
<sequence length="84" mass="9353">MVPYKFERFSEKGDHDIGLVYYGVGIKTPSVLLGGNFVQKKGDALLVADYGAIQAGIVNHTVFGTEYPKTLESFMEVKDKKECY</sequence>
<name>A0AC34QEC7_9BILA</name>
<organism evidence="1 2">
    <name type="scientific">Panagrolaimus sp. JU765</name>
    <dbReference type="NCBI Taxonomy" id="591449"/>
    <lineage>
        <taxon>Eukaryota</taxon>
        <taxon>Metazoa</taxon>
        <taxon>Ecdysozoa</taxon>
        <taxon>Nematoda</taxon>
        <taxon>Chromadorea</taxon>
        <taxon>Rhabditida</taxon>
        <taxon>Tylenchina</taxon>
        <taxon>Panagrolaimomorpha</taxon>
        <taxon>Panagrolaimoidea</taxon>
        <taxon>Panagrolaimidae</taxon>
        <taxon>Panagrolaimus</taxon>
    </lineage>
</organism>
<evidence type="ECO:0000313" key="1">
    <source>
        <dbReference type="Proteomes" id="UP000887576"/>
    </source>
</evidence>
<reference evidence="2" key="1">
    <citation type="submission" date="2022-11" db="UniProtKB">
        <authorList>
            <consortium name="WormBaseParasite"/>
        </authorList>
    </citation>
    <scope>IDENTIFICATION</scope>
</reference>
<protein>
    <submittedName>
        <fullName evidence="2">Uncharacterized protein</fullName>
    </submittedName>
</protein>
<dbReference type="WBParaSite" id="JU765_v2.g15466.t1">
    <property type="protein sequence ID" value="JU765_v2.g15466.t1"/>
    <property type="gene ID" value="JU765_v2.g15466"/>
</dbReference>
<proteinExistence type="predicted"/>
<dbReference type="Proteomes" id="UP000887576">
    <property type="component" value="Unplaced"/>
</dbReference>